<feature type="compositionally biased region" description="Low complexity" evidence="6">
    <location>
        <begin position="11"/>
        <end position="21"/>
    </location>
</feature>
<dbReference type="InterPro" id="IPR016812">
    <property type="entry name" value="PPase_methylesterase_euk"/>
</dbReference>
<evidence type="ECO:0000256" key="4">
    <source>
        <dbReference type="ARBA" id="ARBA00022801"/>
    </source>
</evidence>
<organism evidence="8 9">
    <name type="scientific">Sphagnum troendelagicum</name>
    <dbReference type="NCBI Taxonomy" id="128251"/>
    <lineage>
        <taxon>Eukaryota</taxon>
        <taxon>Viridiplantae</taxon>
        <taxon>Streptophyta</taxon>
        <taxon>Embryophyta</taxon>
        <taxon>Bryophyta</taxon>
        <taxon>Sphagnophytina</taxon>
        <taxon>Sphagnopsida</taxon>
        <taxon>Sphagnales</taxon>
        <taxon>Sphagnaceae</taxon>
        <taxon>Sphagnum</taxon>
    </lineage>
</organism>
<feature type="region of interest" description="Disordered" evidence="6">
    <location>
        <begin position="1"/>
        <end position="22"/>
    </location>
</feature>
<keyword evidence="9" id="KW-1185">Reference proteome</keyword>
<evidence type="ECO:0000256" key="3">
    <source>
        <dbReference type="ARBA" id="ARBA00022487"/>
    </source>
</evidence>
<dbReference type="PANTHER" id="PTHR14189:SF0">
    <property type="entry name" value="PROTEIN PHOSPHATASE METHYLESTERASE 1"/>
    <property type="match status" value="1"/>
</dbReference>
<dbReference type="SUPFAM" id="SSF53474">
    <property type="entry name" value="alpha/beta-Hydrolases"/>
    <property type="match status" value="1"/>
</dbReference>
<evidence type="ECO:0000256" key="2">
    <source>
        <dbReference type="ARBA" id="ARBA00013111"/>
    </source>
</evidence>
<evidence type="ECO:0000259" key="7">
    <source>
        <dbReference type="Pfam" id="PF12697"/>
    </source>
</evidence>
<reference evidence="8 9" key="1">
    <citation type="submission" date="2024-02" db="EMBL/GenBank/DDBJ databases">
        <authorList>
            <consortium name="ELIXIR-Norway"/>
            <consortium name="Elixir Norway"/>
        </authorList>
    </citation>
    <scope>NUCLEOTIDE SEQUENCE [LARGE SCALE GENOMIC DNA]</scope>
</reference>
<dbReference type="InterPro" id="IPR000073">
    <property type="entry name" value="AB_hydrolase_1"/>
</dbReference>
<feature type="compositionally biased region" description="Acidic residues" evidence="6">
    <location>
        <begin position="44"/>
        <end position="58"/>
    </location>
</feature>
<evidence type="ECO:0000313" key="8">
    <source>
        <dbReference type="EMBL" id="CAK9189905.1"/>
    </source>
</evidence>
<dbReference type="Pfam" id="PF12697">
    <property type="entry name" value="Abhydrolase_6"/>
    <property type="match status" value="1"/>
</dbReference>
<keyword evidence="4" id="KW-0378">Hydrolase</keyword>
<sequence>MESVAEEEKASSPAAAAAGRSTTTIGAVEGSLLSCLPSLAEATVVEDDDDDGDDDAAVAEEQSPAVLPTSSLSLAAGSAAVAPGRRRLPIVPAQIASVSQDTRDKASVFSNIPPRPSREPASSKYSELAWQQHFDEEKQITIPDSADTFHVYMAGTQGPVLFCLHGGGYTGLSFALVAGKMKEKVRVVAMDARGHGLSSTEDDSDLSAQMQCQDVLNVIKAMYGHETPAIILVGHSMGGAIAVRVAAKRALPTLAGLVVVDVVEGTAMASLVHMQRILSNRQLHFPSVEKAIEWSVRGGGALRNVDSARVSVPSTLRYQEDKHCYVWRTRLEDSETHWRGWYEGLSEVFLSCPVPKLLLLAGTDRLDRNLTIGQMQGKFQMIVIRHTGHAIQEDEPDEFANVLLNFISRNRIGSHGVEIPGIRRPITLRSAN</sequence>
<comment type="catalytic activity">
    <reaction evidence="5">
        <text>[phosphatase 2A protein]-C-terminal L-leucine methyl ester + H2O = [phosphatase 2A protein]-C-terminal L-leucine + methanol + H(+)</text>
        <dbReference type="Rhea" id="RHEA:48548"/>
        <dbReference type="Rhea" id="RHEA-COMP:12134"/>
        <dbReference type="Rhea" id="RHEA-COMP:12135"/>
        <dbReference type="ChEBI" id="CHEBI:15377"/>
        <dbReference type="ChEBI" id="CHEBI:15378"/>
        <dbReference type="ChEBI" id="CHEBI:17790"/>
        <dbReference type="ChEBI" id="CHEBI:90516"/>
        <dbReference type="ChEBI" id="CHEBI:90517"/>
        <dbReference type="EC" id="3.1.1.89"/>
    </reaction>
</comment>
<protein>
    <recommendedName>
        <fullName evidence="2">protein phosphatase methylesterase-1</fullName>
        <ecNumber evidence="2">3.1.1.89</ecNumber>
    </recommendedName>
</protein>
<dbReference type="PANTHER" id="PTHR14189">
    <property type="entry name" value="PROTEIN PHOSPHATASE METHYLESTERASE-1 RELATED"/>
    <property type="match status" value="1"/>
</dbReference>
<dbReference type="PRINTS" id="PR00111">
    <property type="entry name" value="ABHYDROLASE"/>
</dbReference>
<gene>
    <name evidence="8" type="ORF">CSSPTR1EN2_LOCUS517</name>
</gene>
<evidence type="ECO:0000256" key="5">
    <source>
        <dbReference type="ARBA" id="ARBA00049203"/>
    </source>
</evidence>
<feature type="region of interest" description="Disordered" evidence="6">
    <location>
        <begin position="43"/>
        <end position="65"/>
    </location>
</feature>
<evidence type="ECO:0000256" key="1">
    <source>
        <dbReference type="ARBA" id="ARBA00008645"/>
    </source>
</evidence>
<feature type="region of interest" description="Disordered" evidence="6">
    <location>
        <begin position="102"/>
        <end position="121"/>
    </location>
</feature>
<dbReference type="EMBL" id="OZ019893">
    <property type="protein sequence ID" value="CAK9189905.1"/>
    <property type="molecule type" value="Genomic_DNA"/>
</dbReference>
<comment type="similarity">
    <text evidence="1">Belongs to the AB hydrolase superfamily.</text>
</comment>
<keyword evidence="3" id="KW-0719">Serine esterase</keyword>
<feature type="domain" description="AB hydrolase-1" evidence="7">
    <location>
        <begin position="162"/>
        <end position="401"/>
    </location>
</feature>
<proteinExistence type="inferred from homology"/>
<dbReference type="Gene3D" id="3.40.50.1820">
    <property type="entry name" value="alpha/beta hydrolase"/>
    <property type="match status" value="1"/>
</dbReference>
<dbReference type="EC" id="3.1.1.89" evidence="2"/>
<feature type="compositionally biased region" description="Basic and acidic residues" evidence="6">
    <location>
        <begin position="1"/>
        <end position="10"/>
    </location>
</feature>
<evidence type="ECO:0000313" key="9">
    <source>
        <dbReference type="Proteomes" id="UP001497512"/>
    </source>
</evidence>
<dbReference type="InterPro" id="IPR029058">
    <property type="entry name" value="AB_hydrolase_fold"/>
</dbReference>
<accession>A0ABP0T8M7</accession>
<dbReference type="Proteomes" id="UP001497512">
    <property type="component" value="Chromosome 1"/>
</dbReference>
<name>A0ABP0T8M7_9BRYO</name>
<evidence type="ECO:0000256" key="6">
    <source>
        <dbReference type="SAM" id="MobiDB-lite"/>
    </source>
</evidence>